<keyword evidence="7 9" id="KW-0408">Iron</keyword>
<feature type="binding site" evidence="9">
    <location>
        <position position="84"/>
    </location>
    <ligand>
        <name>[4Fe-4S] cluster</name>
        <dbReference type="ChEBI" id="CHEBI:49883"/>
    </ligand>
</feature>
<evidence type="ECO:0000256" key="5">
    <source>
        <dbReference type="ARBA" id="ARBA00022691"/>
    </source>
</evidence>
<evidence type="ECO:0000256" key="11">
    <source>
        <dbReference type="PROSITE-ProRule" id="PRU10015"/>
    </source>
</evidence>
<dbReference type="Pfam" id="PF05958">
    <property type="entry name" value="tRNA_U5-meth_tr"/>
    <property type="match status" value="1"/>
</dbReference>
<name>A0A1M5KI38_9GAMM</name>
<dbReference type="InterPro" id="IPR012340">
    <property type="entry name" value="NA-bd_OB-fold"/>
</dbReference>
<dbReference type="NCBIfam" id="NF009639">
    <property type="entry name" value="PRK13168.1"/>
    <property type="match status" value="1"/>
</dbReference>
<feature type="binding site" evidence="9 10">
    <location>
        <position position="302"/>
    </location>
    <ligand>
        <name>S-adenosyl-L-methionine</name>
        <dbReference type="ChEBI" id="CHEBI:59789"/>
    </ligand>
</feature>
<dbReference type="InterPro" id="IPR030390">
    <property type="entry name" value="MeTrfase_TrmA_AS"/>
</dbReference>
<keyword evidence="2 9" id="KW-0698">rRNA processing</keyword>
<keyword evidence="6 9" id="KW-0479">Metal-binding</keyword>
<dbReference type="SUPFAM" id="SSF53335">
    <property type="entry name" value="S-adenosyl-L-methionine-dependent methyltransferases"/>
    <property type="match status" value="1"/>
</dbReference>
<dbReference type="EC" id="2.1.1.190" evidence="9"/>
<evidence type="ECO:0000313" key="14">
    <source>
        <dbReference type="Proteomes" id="UP000199758"/>
    </source>
</evidence>
<dbReference type="GO" id="GO:0070041">
    <property type="term" value="F:rRNA (uridine-C5-)-methyltransferase activity"/>
    <property type="evidence" value="ECO:0007669"/>
    <property type="project" value="UniProtKB-UniRule"/>
</dbReference>
<dbReference type="GO" id="GO:0051539">
    <property type="term" value="F:4 iron, 4 sulfur cluster binding"/>
    <property type="evidence" value="ECO:0007669"/>
    <property type="project" value="UniProtKB-KW"/>
</dbReference>
<sequence>MARHRRKPLPTGEFVADVVDLAEDGRGVARLDGKVVFIADALPGEQVRFRYVRVSRDVDEGQTVGVDRASPDRVSPRCAHFGVCGGCALQHLSPEAQVRYKHKQLIEALARIGKVAPVQVAEPLTGPVWGYRRRARLGAKYVGKRDTVLVGFRERESSFLAALESCVVLDPRVGERLRALGSLIAGLSIRAQLPQIEVATAEPVALVLRVMAPPTESDLAALRAFAIEHDVEFYLQPGGPDTVAPLTPPPRELSYAPLQEPDRLHFRPTDFIQVNGELSRKAVAQAMDWLAPQPGERVLELFSGLGNFTIPLARAGAQVFAVEGEAALVQRARDNAERLGLTIEFDRANLFEPQADAPWAVRDYDAVLLDPPRAGAQEILPLLGRLKARRILYVSCHPGTLARDAGLLVHEHGYRLVRAGVMDMFPHTAHVESMALFERA</sequence>
<evidence type="ECO:0000256" key="4">
    <source>
        <dbReference type="ARBA" id="ARBA00022679"/>
    </source>
</evidence>
<evidence type="ECO:0000256" key="9">
    <source>
        <dbReference type="HAMAP-Rule" id="MF_01010"/>
    </source>
</evidence>
<dbReference type="InterPro" id="IPR001566">
    <property type="entry name" value="23S_rRNA_MeTrfase_RlmD"/>
</dbReference>
<keyword evidence="1 9" id="KW-0004">4Fe-4S</keyword>
<dbReference type="AlphaFoldDB" id="A0A1M5KI38"/>
<evidence type="ECO:0000256" key="7">
    <source>
        <dbReference type="ARBA" id="ARBA00023004"/>
    </source>
</evidence>
<dbReference type="InterPro" id="IPR010280">
    <property type="entry name" value="U5_MeTrfase_fam"/>
</dbReference>
<comment type="function">
    <text evidence="9">Catalyzes the formation of 5-methyl-uridine at position 1939 (m5U1939) in 23S rRNA.</text>
</comment>
<organism evidence="13 14">
    <name type="scientific">Hydrocarboniphaga daqingensis</name>
    <dbReference type="NCBI Taxonomy" id="490188"/>
    <lineage>
        <taxon>Bacteria</taxon>
        <taxon>Pseudomonadati</taxon>
        <taxon>Pseudomonadota</taxon>
        <taxon>Gammaproteobacteria</taxon>
        <taxon>Nevskiales</taxon>
        <taxon>Nevskiaceae</taxon>
        <taxon>Hydrocarboniphaga</taxon>
    </lineage>
</organism>
<feature type="binding site" evidence="9">
    <location>
        <position position="78"/>
    </location>
    <ligand>
        <name>[4Fe-4S] cluster</name>
        <dbReference type="ChEBI" id="CHEBI:49883"/>
    </ligand>
</feature>
<keyword evidence="3 9" id="KW-0489">Methyltransferase</keyword>
<protein>
    <recommendedName>
        <fullName evidence="9">23S rRNA (uracil(1939)-C(5))-methyltransferase RlmD</fullName>
        <ecNumber evidence="9">2.1.1.190</ecNumber>
    </recommendedName>
    <alternativeName>
        <fullName evidence="9">23S rRNA(m5U1939)-methyltransferase</fullName>
    </alternativeName>
</protein>
<keyword evidence="5 9" id="KW-0949">S-adenosyl-L-methionine</keyword>
<dbReference type="GO" id="GO:0070475">
    <property type="term" value="P:rRNA base methylation"/>
    <property type="evidence" value="ECO:0007669"/>
    <property type="project" value="TreeGrafter"/>
</dbReference>
<proteinExistence type="inferred from homology"/>
<dbReference type="STRING" id="490188.SAMN04488068_0582"/>
<dbReference type="HAMAP" id="MF_01010">
    <property type="entry name" value="23SrRNA_methyltr_RlmD"/>
    <property type="match status" value="1"/>
</dbReference>
<gene>
    <name evidence="9" type="primary">rlmD</name>
    <name evidence="13" type="ORF">SAMN04488068_0582</name>
</gene>
<evidence type="ECO:0000256" key="8">
    <source>
        <dbReference type="ARBA" id="ARBA00023014"/>
    </source>
</evidence>
<evidence type="ECO:0000256" key="1">
    <source>
        <dbReference type="ARBA" id="ARBA00022485"/>
    </source>
</evidence>
<dbReference type="RefSeq" id="WP_072893633.1">
    <property type="nucleotide sequence ID" value="NZ_FQWZ01000001.1"/>
</dbReference>
<evidence type="ECO:0000256" key="6">
    <source>
        <dbReference type="ARBA" id="ARBA00022723"/>
    </source>
</evidence>
<evidence type="ECO:0000256" key="3">
    <source>
        <dbReference type="ARBA" id="ARBA00022603"/>
    </source>
</evidence>
<dbReference type="OrthoDB" id="9804590at2"/>
<dbReference type="GO" id="GO:0003723">
    <property type="term" value="F:RNA binding"/>
    <property type="evidence" value="ECO:0007669"/>
    <property type="project" value="InterPro"/>
</dbReference>
<dbReference type="InterPro" id="IPR029063">
    <property type="entry name" value="SAM-dependent_MTases_sf"/>
</dbReference>
<dbReference type="GO" id="GO:0005506">
    <property type="term" value="F:iron ion binding"/>
    <property type="evidence" value="ECO:0007669"/>
    <property type="project" value="UniProtKB-UniRule"/>
</dbReference>
<evidence type="ECO:0000313" key="13">
    <source>
        <dbReference type="EMBL" id="SHG52506.1"/>
    </source>
</evidence>
<evidence type="ECO:0000256" key="10">
    <source>
        <dbReference type="PROSITE-ProRule" id="PRU01024"/>
    </source>
</evidence>
<comment type="catalytic activity">
    <reaction evidence="9">
        <text>uridine(1939) in 23S rRNA + S-adenosyl-L-methionine = 5-methyluridine(1939) in 23S rRNA + S-adenosyl-L-homocysteine + H(+)</text>
        <dbReference type="Rhea" id="RHEA:42908"/>
        <dbReference type="Rhea" id="RHEA-COMP:10278"/>
        <dbReference type="Rhea" id="RHEA-COMP:10279"/>
        <dbReference type="ChEBI" id="CHEBI:15378"/>
        <dbReference type="ChEBI" id="CHEBI:57856"/>
        <dbReference type="ChEBI" id="CHEBI:59789"/>
        <dbReference type="ChEBI" id="CHEBI:65315"/>
        <dbReference type="ChEBI" id="CHEBI:74447"/>
        <dbReference type="EC" id="2.1.1.190"/>
    </reaction>
</comment>
<dbReference type="PANTHER" id="PTHR11061">
    <property type="entry name" value="RNA M5U METHYLTRANSFERASE"/>
    <property type="match status" value="1"/>
</dbReference>
<feature type="binding site" evidence="9">
    <location>
        <position position="87"/>
    </location>
    <ligand>
        <name>[4Fe-4S] cluster</name>
        <dbReference type="ChEBI" id="CHEBI:49883"/>
    </ligand>
</feature>
<keyword evidence="14" id="KW-1185">Reference proteome</keyword>
<keyword evidence="8 9" id="KW-0411">Iron-sulfur</keyword>
<dbReference type="EMBL" id="FQWZ01000001">
    <property type="protein sequence ID" value="SHG52506.1"/>
    <property type="molecule type" value="Genomic_DNA"/>
</dbReference>
<feature type="binding site" evidence="9 10">
    <location>
        <position position="273"/>
    </location>
    <ligand>
        <name>S-adenosyl-L-methionine</name>
        <dbReference type="ChEBI" id="CHEBI:59789"/>
    </ligand>
</feature>
<dbReference type="Gene3D" id="2.40.50.1070">
    <property type="match status" value="1"/>
</dbReference>
<dbReference type="PANTHER" id="PTHR11061:SF49">
    <property type="entry name" value="23S RRNA (URACIL(1939)-C(5))-METHYLTRANSFERASE RLMD"/>
    <property type="match status" value="1"/>
</dbReference>
<dbReference type="PROSITE" id="PS50926">
    <property type="entry name" value="TRAM"/>
    <property type="match status" value="1"/>
</dbReference>
<dbReference type="Proteomes" id="UP000199758">
    <property type="component" value="Unassembled WGS sequence"/>
</dbReference>
<dbReference type="PROSITE" id="PS01231">
    <property type="entry name" value="TRMA_2"/>
    <property type="match status" value="1"/>
</dbReference>
<feature type="binding site" evidence="9">
    <location>
        <position position="349"/>
    </location>
    <ligand>
        <name>S-adenosyl-L-methionine</name>
        <dbReference type="ChEBI" id="CHEBI:59789"/>
    </ligand>
</feature>
<feature type="binding site" evidence="9 10">
    <location>
        <position position="323"/>
    </location>
    <ligand>
        <name>S-adenosyl-L-methionine</name>
        <dbReference type="ChEBI" id="CHEBI:59789"/>
    </ligand>
</feature>
<feature type="active site" description="Nucleophile" evidence="9 10">
    <location>
        <position position="396"/>
    </location>
</feature>
<evidence type="ECO:0000256" key="2">
    <source>
        <dbReference type="ARBA" id="ARBA00022552"/>
    </source>
</evidence>
<dbReference type="PROSITE" id="PS01230">
    <property type="entry name" value="TRMA_1"/>
    <property type="match status" value="1"/>
</dbReference>
<dbReference type="PROSITE" id="PS51687">
    <property type="entry name" value="SAM_MT_RNA_M5U"/>
    <property type="match status" value="1"/>
</dbReference>
<feature type="domain" description="TRAM" evidence="12">
    <location>
        <begin position="6"/>
        <end position="65"/>
    </location>
</feature>
<feature type="binding site" evidence="9">
    <location>
        <position position="166"/>
    </location>
    <ligand>
        <name>[4Fe-4S] cluster</name>
        <dbReference type="ChEBI" id="CHEBI:49883"/>
    </ligand>
</feature>
<dbReference type="SUPFAM" id="SSF50249">
    <property type="entry name" value="Nucleic acid-binding proteins"/>
    <property type="match status" value="1"/>
</dbReference>
<feature type="binding site" evidence="9 10">
    <location>
        <position position="370"/>
    </location>
    <ligand>
        <name>S-adenosyl-L-methionine</name>
        <dbReference type="ChEBI" id="CHEBI:59789"/>
    </ligand>
</feature>
<dbReference type="Gene3D" id="2.40.50.140">
    <property type="entry name" value="Nucleic acid-binding proteins"/>
    <property type="match status" value="1"/>
</dbReference>
<dbReference type="InterPro" id="IPR030391">
    <property type="entry name" value="MeTrfase_TrmA_CS"/>
</dbReference>
<reference evidence="13 14" key="1">
    <citation type="submission" date="2016-11" db="EMBL/GenBank/DDBJ databases">
        <authorList>
            <person name="Jaros S."/>
            <person name="Januszkiewicz K."/>
            <person name="Wedrychowicz H."/>
        </authorList>
    </citation>
    <scope>NUCLEOTIDE SEQUENCE [LARGE SCALE GENOMIC DNA]</scope>
    <source>
        <strain evidence="13 14">CGMCC 1.7049</strain>
    </source>
</reference>
<keyword evidence="4 9" id="KW-0808">Transferase</keyword>
<dbReference type="CDD" id="cd02440">
    <property type="entry name" value="AdoMet_MTases"/>
    <property type="match status" value="1"/>
</dbReference>
<dbReference type="Gene3D" id="3.40.50.150">
    <property type="entry name" value="Vaccinia Virus protein VP39"/>
    <property type="match status" value="1"/>
</dbReference>
<evidence type="ECO:0000259" key="12">
    <source>
        <dbReference type="PROSITE" id="PS50926"/>
    </source>
</evidence>
<accession>A0A1M5KI38</accession>
<feature type="active site" evidence="11">
    <location>
        <position position="396"/>
    </location>
</feature>
<dbReference type="InterPro" id="IPR002792">
    <property type="entry name" value="TRAM_dom"/>
</dbReference>
<comment type="similarity">
    <text evidence="9">Belongs to the class I-like SAM-binding methyltransferase superfamily. RNA M5U methyltransferase family. RlmD subfamily.</text>
</comment>
<feature type="binding site" evidence="9">
    <location>
        <position position="307"/>
    </location>
    <ligand>
        <name>S-adenosyl-L-methionine</name>
        <dbReference type="ChEBI" id="CHEBI:59789"/>
    </ligand>
</feature>